<organism evidence="1 2">
    <name type="scientific">Streblomastix strix</name>
    <dbReference type="NCBI Taxonomy" id="222440"/>
    <lineage>
        <taxon>Eukaryota</taxon>
        <taxon>Metamonada</taxon>
        <taxon>Preaxostyla</taxon>
        <taxon>Oxymonadida</taxon>
        <taxon>Streblomastigidae</taxon>
        <taxon>Streblomastix</taxon>
    </lineage>
</organism>
<dbReference type="EMBL" id="SNRW01001143">
    <property type="protein sequence ID" value="KAA6397599.1"/>
    <property type="molecule type" value="Genomic_DNA"/>
</dbReference>
<accession>A0A5J4WTZ4</accession>
<name>A0A5J4WTZ4_9EUKA</name>
<dbReference type="Proteomes" id="UP000324800">
    <property type="component" value="Unassembled WGS sequence"/>
</dbReference>
<protein>
    <submittedName>
        <fullName evidence="1">Uncharacterized protein</fullName>
    </submittedName>
</protein>
<proteinExistence type="predicted"/>
<comment type="caution">
    <text evidence="1">The sequence shown here is derived from an EMBL/GenBank/DDBJ whole genome shotgun (WGS) entry which is preliminary data.</text>
</comment>
<gene>
    <name evidence="1" type="ORF">EZS28_006876</name>
</gene>
<dbReference type="AlphaFoldDB" id="A0A5J4WTZ4"/>
<evidence type="ECO:0000313" key="2">
    <source>
        <dbReference type="Proteomes" id="UP000324800"/>
    </source>
</evidence>
<reference evidence="1 2" key="1">
    <citation type="submission" date="2019-03" db="EMBL/GenBank/DDBJ databases">
        <title>Single cell metagenomics reveals metabolic interactions within the superorganism composed of flagellate Streblomastix strix and complex community of Bacteroidetes bacteria on its surface.</title>
        <authorList>
            <person name="Treitli S.C."/>
            <person name="Kolisko M."/>
            <person name="Husnik F."/>
            <person name="Keeling P."/>
            <person name="Hampl V."/>
        </authorList>
    </citation>
    <scope>NUCLEOTIDE SEQUENCE [LARGE SCALE GENOMIC DNA]</scope>
    <source>
        <strain evidence="1">ST1C</strain>
    </source>
</reference>
<sequence length="181" mass="20663">MMDRGIQELLQALEEQELARWYKLVNLTGASPANDLATQELARERVYFNGLDDPQADWLRKMQIGADANQKPLNANEHIKQWIVYSIACRQFQQIALCKNSIKLWETSIYSREWAVIAANSLFDQCINNSASVSSLESIVRSRRQCRIILDIPDKAFGNTADAINYLIPDDITLARISFKI</sequence>
<evidence type="ECO:0000313" key="1">
    <source>
        <dbReference type="EMBL" id="KAA6397599.1"/>
    </source>
</evidence>